<dbReference type="InterPro" id="IPR001041">
    <property type="entry name" value="2Fe-2S_ferredoxin-type"/>
</dbReference>
<dbReference type="PANTHER" id="PTHR44379">
    <property type="entry name" value="OXIDOREDUCTASE WITH IRON-SULFUR SUBUNIT"/>
    <property type="match status" value="1"/>
</dbReference>
<comment type="caution">
    <text evidence="7">The sequence shown here is derived from an EMBL/GenBank/DDBJ whole genome shotgun (WGS) entry which is preliminary data.</text>
</comment>
<dbReference type="Proteomes" id="UP000648182">
    <property type="component" value="Unassembled WGS sequence"/>
</dbReference>
<evidence type="ECO:0000259" key="6">
    <source>
        <dbReference type="PROSITE" id="PS51085"/>
    </source>
</evidence>
<evidence type="ECO:0000256" key="1">
    <source>
        <dbReference type="ARBA" id="ARBA00022714"/>
    </source>
</evidence>
<dbReference type="Gene3D" id="3.10.20.30">
    <property type="match status" value="1"/>
</dbReference>
<dbReference type="InterPro" id="IPR002888">
    <property type="entry name" value="2Fe-2S-bd"/>
</dbReference>
<evidence type="ECO:0000313" key="7">
    <source>
        <dbReference type="EMBL" id="MBD8005145.1"/>
    </source>
</evidence>
<accession>A0ABR8VK43</accession>
<evidence type="ECO:0000256" key="3">
    <source>
        <dbReference type="ARBA" id="ARBA00023002"/>
    </source>
</evidence>
<dbReference type="InterPro" id="IPR036884">
    <property type="entry name" value="2Fe-2S-bd_dom_sf"/>
</dbReference>
<dbReference type="Gene3D" id="1.10.150.120">
    <property type="entry name" value="[2Fe-2S]-binding domain"/>
    <property type="match status" value="1"/>
</dbReference>
<dbReference type="PROSITE" id="PS51085">
    <property type="entry name" value="2FE2S_FER_2"/>
    <property type="match status" value="1"/>
</dbReference>
<keyword evidence="4" id="KW-0408">Iron</keyword>
<keyword evidence="5" id="KW-0411">Iron-sulfur</keyword>
<dbReference type="SUPFAM" id="SSF54292">
    <property type="entry name" value="2Fe-2S ferredoxin-like"/>
    <property type="match status" value="1"/>
</dbReference>
<dbReference type="RefSeq" id="WP_191811968.1">
    <property type="nucleotide sequence ID" value="NZ_JACSPV010000011.1"/>
</dbReference>
<dbReference type="PANTHER" id="PTHR44379:SF7">
    <property type="entry name" value="XANTHINE DEHYDROGENASE SUBUNIT E-RELATED"/>
    <property type="match status" value="1"/>
</dbReference>
<dbReference type="Pfam" id="PF00111">
    <property type="entry name" value="Fer2"/>
    <property type="match status" value="1"/>
</dbReference>
<dbReference type="Pfam" id="PF01799">
    <property type="entry name" value="Fer2_2"/>
    <property type="match status" value="1"/>
</dbReference>
<keyword evidence="3" id="KW-0560">Oxidoreductase</keyword>
<reference evidence="7 8" key="1">
    <citation type="submission" date="2020-08" db="EMBL/GenBank/DDBJ databases">
        <title>A Genomic Blueprint of the Chicken Gut Microbiome.</title>
        <authorList>
            <person name="Gilroy R."/>
            <person name="Ravi A."/>
            <person name="Getino M."/>
            <person name="Pursley I."/>
            <person name="Horton D.L."/>
            <person name="Alikhan N.-F."/>
            <person name="Baker D."/>
            <person name="Gharbi K."/>
            <person name="Hall N."/>
            <person name="Watson M."/>
            <person name="Adriaenssens E.M."/>
            <person name="Foster-Nyarko E."/>
            <person name="Jarju S."/>
            <person name="Secka A."/>
            <person name="Antonio M."/>
            <person name="Oren A."/>
            <person name="Chaudhuri R."/>
            <person name="La Ragione R.M."/>
            <person name="Hildebrand F."/>
            <person name="Pallen M.J."/>
        </authorList>
    </citation>
    <scope>NUCLEOTIDE SEQUENCE [LARGE SCALE GENOMIC DNA]</scope>
    <source>
        <strain evidence="7 8">Sa1BUA2</strain>
    </source>
</reference>
<keyword evidence="8" id="KW-1185">Reference proteome</keyword>
<proteinExistence type="predicted"/>
<evidence type="ECO:0000256" key="4">
    <source>
        <dbReference type="ARBA" id="ARBA00023004"/>
    </source>
</evidence>
<dbReference type="EMBL" id="JACSPV010000011">
    <property type="protein sequence ID" value="MBD8005145.1"/>
    <property type="molecule type" value="Genomic_DNA"/>
</dbReference>
<sequence length="160" mass="17567">MRGCSVEIEINGELVNVDVRAGETLLHVLRTKLGLTGAKPGCLNGDCGACTVMVGGLPFKSCIMLAMEVPGHKITTIEGLRDTPIQRAFIEHFAFQCGYCTPGFIINCHSLLQNHPNPSKETIKSWLSSNICRCTSYQEINEAMMSVINEKETMALSKKY</sequence>
<dbReference type="SUPFAM" id="SSF47741">
    <property type="entry name" value="CO dehydrogenase ISP C-domain like"/>
    <property type="match status" value="1"/>
</dbReference>
<feature type="domain" description="2Fe-2S ferredoxin-type" evidence="6">
    <location>
        <begin position="4"/>
        <end position="80"/>
    </location>
</feature>
<gene>
    <name evidence="7" type="ORF">H9631_08625</name>
</gene>
<evidence type="ECO:0000256" key="5">
    <source>
        <dbReference type="ARBA" id="ARBA00023014"/>
    </source>
</evidence>
<name>A0ABR8VK43_9BACI</name>
<dbReference type="PROSITE" id="PS00197">
    <property type="entry name" value="2FE2S_FER_1"/>
    <property type="match status" value="1"/>
</dbReference>
<dbReference type="InterPro" id="IPR006058">
    <property type="entry name" value="2Fe2S_fd_BS"/>
</dbReference>
<organism evidence="7 8">
    <name type="scientific">Bacillus norwichensis</name>
    <dbReference type="NCBI Taxonomy" id="2762217"/>
    <lineage>
        <taxon>Bacteria</taxon>
        <taxon>Bacillati</taxon>
        <taxon>Bacillota</taxon>
        <taxon>Bacilli</taxon>
        <taxon>Bacillales</taxon>
        <taxon>Bacillaceae</taxon>
        <taxon>Bacillus</taxon>
    </lineage>
</organism>
<dbReference type="InterPro" id="IPR036010">
    <property type="entry name" value="2Fe-2S_ferredoxin-like_sf"/>
</dbReference>
<dbReference type="InterPro" id="IPR012675">
    <property type="entry name" value="Beta-grasp_dom_sf"/>
</dbReference>
<evidence type="ECO:0000313" key="8">
    <source>
        <dbReference type="Proteomes" id="UP000648182"/>
    </source>
</evidence>
<evidence type="ECO:0000256" key="2">
    <source>
        <dbReference type="ARBA" id="ARBA00022723"/>
    </source>
</evidence>
<keyword evidence="2" id="KW-0479">Metal-binding</keyword>
<keyword evidence="1" id="KW-0001">2Fe-2S</keyword>
<dbReference type="CDD" id="cd00207">
    <property type="entry name" value="fer2"/>
    <property type="match status" value="1"/>
</dbReference>
<dbReference type="InterPro" id="IPR051452">
    <property type="entry name" value="Diverse_Oxidoreductases"/>
</dbReference>
<protein>
    <submittedName>
        <fullName evidence="7">(2Fe-2S)-binding protein</fullName>
    </submittedName>
</protein>